<dbReference type="FunFam" id="2.40.10.10:FF:000068">
    <property type="entry name" value="transmembrane protease serine 2"/>
    <property type="match status" value="1"/>
</dbReference>
<dbReference type="VEuPathDB" id="VectorBase:AMEM21_015888"/>
<evidence type="ECO:0000313" key="5">
    <source>
        <dbReference type="Proteomes" id="UP000075903"/>
    </source>
</evidence>
<keyword evidence="5" id="KW-1185">Reference proteome</keyword>
<comment type="similarity">
    <text evidence="2">Belongs to the peptidase S1 family. CLIP subfamily.</text>
</comment>
<evidence type="ECO:0000256" key="2">
    <source>
        <dbReference type="ARBA" id="ARBA00024195"/>
    </source>
</evidence>
<dbReference type="SMART" id="SM00020">
    <property type="entry name" value="Tryp_SPc"/>
    <property type="match status" value="1"/>
</dbReference>
<evidence type="ECO:0000313" key="4">
    <source>
        <dbReference type="EnsemblMetazoa" id="AMEM015341-PA"/>
    </source>
</evidence>
<dbReference type="GO" id="GO:0006508">
    <property type="term" value="P:proteolysis"/>
    <property type="evidence" value="ECO:0007669"/>
    <property type="project" value="InterPro"/>
</dbReference>
<dbReference type="PANTHER" id="PTHR24252:SF7">
    <property type="entry name" value="HYALIN"/>
    <property type="match status" value="1"/>
</dbReference>
<dbReference type="Gene3D" id="2.40.10.10">
    <property type="entry name" value="Trypsin-like serine proteases"/>
    <property type="match status" value="1"/>
</dbReference>
<dbReference type="VEuPathDB" id="VectorBase:AMEM015341"/>
<feature type="domain" description="Peptidase S1" evidence="3">
    <location>
        <begin position="8"/>
        <end position="222"/>
    </location>
</feature>
<evidence type="ECO:0000259" key="3">
    <source>
        <dbReference type="PROSITE" id="PS50240"/>
    </source>
</evidence>
<dbReference type="STRING" id="30066.A0A182VI31"/>
<dbReference type="InterPro" id="IPR001314">
    <property type="entry name" value="Peptidase_S1A"/>
</dbReference>
<dbReference type="InterPro" id="IPR043504">
    <property type="entry name" value="Peptidase_S1_PA_chymotrypsin"/>
</dbReference>
<dbReference type="PRINTS" id="PR00722">
    <property type="entry name" value="CHYMOTRYPSIN"/>
</dbReference>
<dbReference type="PANTHER" id="PTHR24252">
    <property type="entry name" value="ACROSIN-RELATED"/>
    <property type="match status" value="1"/>
</dbReference>
<dbReference type="Pfam" id="PF00089">
    <property type="entry name" value="Trypsin"/>
    <property type="match status" value="1"/>
</dbReference>
<reference evidence="4" key="1">
    <citation type="submission" date="2020-05" db="UniProtKB">
        <authorList>
            <consortium name="EnsemblMetazoa"/>
        </authorList>
    </citation>
    <scope>IDENTIFICATION</scope>
    <source>
        <strain evidence="4">MAF</strain>
    </source>
</reference>
<dbReference type="GO" id="GO:0004252">
    <property type="term" value="F:serine-type endopeptidase activity"/>
    <property type="evidence" value="ECO:0007669"/>
    <property type="project" value="InterPro"/>
</dbReference>
<dbReference type="InterPro" id="IPR001254">
    <property type="entry name" value="Trypsin_dom"/>
</dbReference>
<organism evidence="4 5">
    <name type="scientific">Anopheles merus</name>
    <name type="common">Mosquito</name>
    <dbReference type="NCBI Taxonomy" id="30066"/>
    <lineage>
        <taxon>Eukaryota</taxon>
        <taxon>Metazoa</taxon>
        <taxon>Ecdysozoa</taxon>
        <taxon>Arthropoda</taxon>
        <taxon>Hexapoda</taxon>
        <taxon>Insecta</taxon>
        <taxon>Pterygota</taxon>
        <taxon>Neoptera</taxon>
        <taxon>Endopterygota</taxon>
        <taxon>Diptera</taxon>
        <taxon>Nematocera</taxon>
        <taxon>Culicoidea</taxon>
        <taxon>Culicidae</taxon>
        <taxon>Anophelinae</taxon>
        <taxon>Anopheles</taxon>
    </lineage>
</organism>
<evidence type="ECO:0000256" key="1">
    <source>
        <dbReference type="ARBA" id="ARBA00023157"/>
    </source>
</evidence>
<dbReference type="SUPFAM" id="SSF50494">
    <property type="entry name" value="Trypsin-like serine proteases"/>
    <property type="match status" value="1"/>
</dbReference>
<proteinExistence type="inferred from homology"/>
<dbReference type="PROSITE" id="PS00134">
    <property type="entry name" value="TRYPSIN_HIS"/>
    <property type="match status" value="1"/>
</dbReference>
<dbReference type="PROSITE" id="PS50240">
    <property type="entry name" value="TRYPSIN_DOM"/>
    <property type="match status" value="1"/>
</dbReference>
<accession>A0A182VI31</accession>
<keyword evidence="1" id="KW-1015">Disulfide bond</keyword>
<dbReference type="EnsemblMetazoa" id="AMEM015341-RA">
    <property type="protein sequence ID" value="AMEM015341-PA"/>
    <property type="gene ID" value="AMEM015341"/>
</dbReference>
<dbReference type="InterPro" id="IPR009003">
    <property type="entry name" value="Peptidase_S1_PA"/>
</dbReference>
<dbReference type="AlphaFoldDB" id="A0A182VI31"/>
<sequence length="222" mass="25275">MVKRKGLVKGGYSTQPGDWPWHAALYHRGINSAGFEYACGGSIVHRYLVVTAAHCVTLATSRRKIPADNMQLRLGRFNLMNNEEEYAEEFNVIETIMHEGYRPTTFENDIAILRVEIPMIFNDYIQPVCLWKRDEGVVLPWVYNHYGTVVGWGLSEDNTIGTTLNEARMPVVDSWTCLASDRAFFGKFLQSKAFCAGYKNEIIDRVTLTHVGQVGMLELNRY</sequence>
<dbReference type="CDD" id="cd00190">
    <property type="entry name" value="Tryp_SPc"/>
    <property type="match status" value="1"/>
</dbReference>
<protein>
    <recommendedName>
        <fullName evidence="3">Peptidase S1 domain-containing protein</fullName>
    </recommendedName>
</protein>
<dbReference type="InterPro" id="IPR018114">
    <property type="entry name" value="TRYPSIN_HIS"/>
</dbReference>
<dbReference type="Proteomes" id="UP000075903">
    <property type="component" value="Unassembled WGS sequence"/>
</dbReference>
<name>A0A182VI31_ANOME</name>